<protein>
    <submittedName>
        <fullName evidence="7">FUSC family protein</fullName>
    </submittedName>
</protein>
<dbReference type="OrthoDB" id="5198202at2"/>
<keyword evidence="8" id="KW-1185">Reference proteome</keyword>
<feature type="transmembrane region" description="Helical" evidence="5">
    <location>
        <begin position="24"/>
        <end position="44"/>
    </location>
</feature>
<dbReference type="Pfam" id="PF13515">
    <property type="entry name" value="FUSC_2"/>
    <property type="match status" value="1"/>
</dbReference>
<keyword evidence="4 5" id="KW-0472">Membrane</keyword>
<feature type="transmembrane region" description="Helical" evidence="5">
    <location>
        <begin position="150"/>
        <end position="168"/>
    </location>
</feature>
<dbReference type="GO" id="GO:0016020">
    <property type="term" value="C:membrane"/>
    <property type="evidence" value="ECO:0007669"/>
    <property type="project" value="UniProtKB-SubCell"/>
</dbReference>
<dbReference type="InterPro" id="IPR049453">
    <property type="entry name" value="Memb_transporter_dom"/>
</dbReference>
<evidence type="ECO:0000256" key="4">
    <source>
        <dbReference type="ARBA" id="ARBA00023136"/>
    </source>
</evidence>
<comment type="subcellular location">
    <subcellularLocation>
        <location evidence="1">Membrane</location>
        <topology evidence="1">Multi-pass membrane protein</topology>
    </subcellularLocation>
</comment>
<feature type="transmembrane region" description="Helical" evidence="5">
    <location>
        <begin position="50"/>
        <end position="66"/>
    </location>
</feature>
<keyword evidence="3 5" id="KW-1133">Transmembrane helix</keyword>
<dbReference type="EMBL" id="CP034438">
    <property type="protein sequence ID" value="AZN29443.1"/>
    <property type="molecule type" value="Genomic_DNA"/>
</dbReference>
<evidence type="ECO:0000259" key="6">
    <source>
        <dbReference type="Pfam" id="PF13515"/>
    </source>
</evidence>
<gene>
    <name evidence="7" type="ORF">EJO69_03295</name>
</gene>
<feature type="transmembrane region" description="Helical" evidence="5">
    <location>
        <begin position="124"/>
        <end position="144"/>
    </location>
</feature>
<evidence type="ECO:0000313" key="8">
    <source>
        <dbReference type="Proteomes" id="UP000270021"/>
    </source>
</evidence>
<dbReference type="Proteomes" id="UP000270021">
    <property type="component" value="Chromosome"/>
</dbReference>
<dbReference type="AlphaFoldDB" id="A0A3S8Z7L1"/>
<evidence type="ECO:0000256" key="1">
    <source>
        <dbReference type="ARBA" id="ARBA00004141"/>
    </source>
</evidence>
<evidence type="ECO:0000256" key="5">
    <source>
        <dbReference type="SAM" id="Phobius"/>
    </source>
</evidence>
<sequence length="373" mass="39194">MIRRLFRRLRTVLAGVASRIRQHIFSLLLASAAAGLAYLLAGALFGPQEAVFAPVAAVVATGLTAGQRHRRAVEITVGVVLGIIAADLLTRWLGAGPWQLSLAVLLAMSAAVAFRASGLLSNQAAVAAVVVMILVPLLDSSPWIRLGDALVGGVVAIVLTSFLAPDPLRSADIAVKRVLDGYAGVLRELQDGVAAGSLTEVEAALDRMEHLGGARQDLSDALAAVGESIRLARRDVRIERRRRVDALRLLDARIGLLMTSGRSLCRAGANVIRHGARVNRALIASLEELRDAVLVVGEWTRGECSTESLQSAAVEAAATASSAYRGATPADSVFIGQVRSAVVDILRISGLDQQRAVSLLEKQAGRADHSPSG</sequence>
<keyword evidence="2 5" id="KW-0812">Transmembrane</keyword>
<evidence type="ECO:0000313" key="7">
    <source>
        <dbReference type="EMBL" id="AZN29443.1"/>
    </source>
</evidence>
<feature type="transmembrane region" description="Helical" evidence="5">
    <location>
        <begin position="73"/>
        <end position="92"/>
    </location>
</feature>
<dbReference type="KEGG" id="fsl:EJO69_03295"/>
<evidence type="ECO:0000256" key="3">
    <source>
        <dbReference type="ARBA" id="ARBA00022989"/>
    </source>
</evidence>
<proteinExistence type="predicted"/>
<dbReference type="RefSeq" id="WP_126039202.1">
    <property type="nucleotide sequence ID" value="NZ_CP034438.1"/>
</dbReference>
<name>A0A3S8Z7L1_9ACTO</name>
<organism evidence="7 8">
    <name type="scientific">Flaviflexus salsibiostraticola</name>
    <dbReference type="NCBI Taxonomy" id="1282737"/>
    <lineage>
        <taxon>Bacteria</taxon>
        <taxon>Bacillati</taxon>
        <taxon>Actinomycetota</taxon>
        <taxon>Actinomycetes</taxon>
        <taxon>Actinomycetales</taxon>
        <taxon>Actinomycetaceae</taxon>
        <taxon>Flaviflexus</taxon>
    </lineage>
</organism>
<reference evidence="7 8" key="1">
    <citation type="submission" date="2018-12" db="EMBL/GenBank/DDBJ databases">
        <title>Complete genome sequence of Flaviflexus salsibiostraticola KCTC 33148.</title>
        <authorList>
            <person name="Bae J.-W."/>
        </authorList>
    </citation>
    <scope>NUCLEOTIDE SEQUENCE [LARGE SCALE GENOMIC DNA]</scope>
    <source>
        <strain evidence="7 8">KCTC 33148</strain>
    </source>
</reference>
<accession>A0A3S8Z7L1</accession>
<feature type="domain" description="Integral membrane bound transporter" evidence="6">
    <location>
        <begin position="37"/>
        <end position="158"/>
    </location>
</feature>
<evidence type="ECO:0000256" key="2">
    <source>
        <dbReference type="ARBA" id="ARBA00022692"/>
    </source>
</evidence>